<keyword evidence="3" id="KW-1003">Cell membrane</keyword>
<dbReference type="InterPro" id="IPR029439">
    <property type="entry name" value="Wzt_C"/>
</dbReference>
<dbReference type="Gene3D" id="2.70.50.60">
    <property type="entry name" value="abc- transporter (atp binding component) like domain"/>
    <property type="match status" value="1"/>
</dbReference>
<dbReference type="Pfam" id="PF00005">
    <property type="entry name" value="ABC_tran"/>
    <property type="match status" value="1"/>
</dbReference>
<comment type="similarity">
    <text evidence="1">Belongs to the ABC transporter superfamily.</text>
</comment>
<dbReference type="PANTHER" id="PTHR46743">
    <property type="entry name" value="TEICHOIC ACIDS EXPORT ATP-BINDING PROTEIN TAGH"/>
    <property type="match status" value="1"/>
</dbReference>
<dbReference type="CDD" id="cd10147">
    <property type="entry name" value="Wzt_C-like"/>
    <property type="match status" value="1"/>
</dbReference>
<keyword evidence="5" id="KW-0067">ATP-binding</keyword>
<evidence type="ECO:0000313" key="7">
    <source>
        <dbReference type="EMBL" id="AFN35499.1"/>
    </source>
</evidence>
<dbReference type="CDD" id="cd03220">
    <property type="entry name" value="ABC_KpsT_Wzt"/>
    <property type="match status" value="1"/>
</dbReference>
<keyword evidence="3" id="KW-0472">Membrane</keyword>
<dbReference type="PANTHER" id="PTHR46743:SF2">
    <property type="entry name" value="TEICHOIC ACIDS EXPORT ATP-BINDING PROTEIN TAGH"/>
    <property type="match status" value="1"/>
</dbReference>
<evidence type="ECO:0000256" key="3">
    <source>
        <dbReference type="ARBA" id="ARBA00022475"/>
    </source>
</evidence>
<keyword evidence="4" id="KW-0547">Nucleotide-binding</keyword>
<evidence type="ECO:0000256" key="2">
    <source>
        <dbReference type="ARBA" id="ARBA00022448"/>
    </source>
</evidence>
<evidence type="ECO:0000256" key="4">
    <source>
        <dbReference type="ARBA" id="ARBA00022741"/>
    </source>
</evidence>
<protein>
    <submittedName>
        <fullName evidence="7">Wzt family protein</fullName>
    </submittedName>
</protein>
<dbReference type="EMBL" id="CP003264">
    <property type="protein sequence ID" value="AFN35499.1"/>
    <property type="molecule type" value="Genomic_DNA"/>
</dbReference>
<dbReference type="SUPFAM" id="SSF52540">
    <property type="entry name" value="P-loop containing nucleoside triphosphate hydrolases"/>
    <property type="match status" value="1"/>
</dbReference>
<name>A0ABN4AUZ5_9BURK</name>
<keyword evidence="8" id="KW-1185">Reference proteome</keyword>
<dbReference type="InterPro" id="IPR027417">
    <property type="entry name" value="P-loop_NTPase"/>
</dbReference>
<proteinExistence type="inferred from homology"/>
<gene>
    <name evidence="7" type="ORF">KUI_0412</name>
</gene>
<dbReference type="Proteomes" id="UP000003121">
    <property type="component" value="Chromosome"/>
</dbReference>
<evidence type="ECO:0000259" key="6">
    <source>
        <dbReference type="PROSITE" id="PS50893"/>
    </source>
</evidence>
<dbReference type="SMART" id="SM00382">
    <property type="entry name" value="AAA"/>
    <property type="match status" value="1"/>
</dbReference>
<dbReference type="PROSITE" id="PS50893">
    <property type="entry name" value="ABC_TRANSPORTER_2"/>
    <property type="match status" value="1"/>
</dbReference>
<organism evidence="7 8">
    <name type="scientific">Taylorella equigenitalis ATCC 35865</name>
    <dbReference type="NCBI Taxonomy" id="743973"/>
    <lineage>
        <taxon>Bacteria</taxon>
        <taxon>Pseudomonadati</taxon>
        <taxon>Pseudomonadota</taxon>
        <taxon>Betaproteobacteria</taxon>
        <taxon>Burkholderiales</taxon>
        <taxon>Alcaligenaceae</taxon>
        <taxon>Taylorella</taxon>
    </lineage>
</organism>
<accession>A0ABN4AUZ5</accession>
<dbReference type="InterPro" id="IPR015860">
    <property type="entry name" value="ABC_transpr_TagH-like"/>
</dbReference>
<dbReference type="InterPro" id="IPR003439">
    <property type="entry name" value="ABC_transporter-like_ATP-bd"/>
</dbReference>
<dbReference type="InterPro" id="IPR003593">
    <property type="entry name" value="AAA+_ATPase"/>
</dbReference>
<dbReference type="GeneID" id="79938612"/>
<evidence type="ECO:0000256" key="1">
    <source>
        <dbReference type="ARBA" id="ARBA00005417"/>
    </source>
</evidence>
<evidence type="ECO:0000256" key="5">
    <source>
        <dbReference type="ARBA" id="ARBA00022840"/>
    </source>
</evidence>
<dbReference type="InterPro" id="IPR050683">
    <property type="entry name" value="Bact_Polysacc_Export_ATP-bd"/>
</dbReference>
<sequence length="598" mass="67830">MITFNNEVNAIEVRNVSKMFKKYKNNASKILDLFGLNFSKNYEEFWPLKNINLIIKKGEKVGVIGRNGAGKTTLLSMVSDNLKPTEGSIKVNGKVNALFVLGTGFHPEFTGRQNIRSSLAFQGITGGKAKELEKEIIEFTELEDFIDQPLKTYSAGMYTRLAFTVATAIEPEVLIIDEILGAGDAYFNSKALARMNSLTNSGATVIFVSHDLSAVQKICDRCIWIDKGKIREDGNTLDVIKSYSLDVRRREELRLQSQNSGVKIENAENSQQILFRFITSNGTAPKTQGFRIAKINLYFKGKLYHEILVGDSMDNSPEQDGYLITDKKINWSGSKNSDGIWFREFKDQGGEYVHAVGIFKIPLSAKLRDFSFSIEYFDKFEDDISFDVFDSGKNSFRTLATFKSHDSESWICSESIFLIDPLLIEASPEIKTHEEESDVVEDEAPNDVYGTGELIITDFQTIDAEEKQKYVFTMEETMSFRISFNCFESISNPVFVIAIYKPDGEIVTQLIDKFRGYTKGQMPKNGFVDFKLDKIRIGRGEYLISVGVFHDVDLSNPVEQKTYCLHDRKYKFKIEQPFGINMDLGLVSQDFSVTYRDK</sequence>
<dbReference type="Gene3D" id="3.40.50.300">
    <property type="entry name" value="P-loop containing nucleotide triphosphate hydrolases"/>
    <property type="match status" value="1"/>
</dbReference>
<keyword evidence="2" id="KW-0813">Transport</keyword>
<dbReference type="RefSeq" id="WP_014840189.1">
    <property type="nucleotide sequence ID" value="NC_018108.1"/>
</dbReference>
<reference evidence="7 8" key="1">
    <citation type="journal article" date="2012" name="Vet. Microbiol.">
        <title>Comparative genomic analyses of the Taylorellae.</title>
        <authorList>
            <person name="Hauser H."/>
            <person name="Richter D.C."/>
            <person name="van Tonder A."/>
            <person name="Clark L."/>
            <person name="Preston A."/>
        </authorList>
    </citation>
    <scope>NUCLEOTIDE SEQUENCE [LARGE SCALE GENOMIC DNA]</scope>
    <source>
        <strain evidence="7 8">ATCC 35865</strain>
    </source>
</reference>
<dbReference type="Pfam" id="PF14524">
    <property type="entry name" value="Wzt_C"/>
    <property type="match status" value="1"/>
</dbReference>
<feature type="domain" description="ABC transporter" evidence="6">
    <location>
        <begin position="31"/>
        <end position="252"/>
    </location>
</feature>
<evidence type="ECO:0000313" key="8">
    <source>
        <dbReference type="Proteomes" id="UP000003121"/>
    </source>
</evidence>